<dbReference type="EMBL" id="MCAS01000056">
    <property type="protein sequence ID" value="RKF33379.1"/>
    <property type="molecule type" value="Genomic_DNA"/>
</dbReference>
<dbReference type="PANTHER" id="PTHR40590">
    <property type="entry name" value="CYTOPLASMIC PROTEIN-RELATED"/>
    <property type="match status" value="1"/>
</dbReference>
<protein>
    <recommendedName>
        <fullName evidence="3">TraB/GumN family protein</fullName>
    </recommendedName>
</protein>
<gene>
    <name evidence="1" type="ORF">BCY88_09970</name>
</gene>
<dbReference type="OrthoDB" id="9025834at2"/>
<dbReference type="PANTHER" id="PTHR40590:SF1">
    <property type="entry name" value="CYTOPLASMIC PROTEIN"/>
    <property type="match status" value="1"/>
</dbReference>
<dbReference type="Proteomes" id="UP000283709">
    <property type="component" value="Unassembled WGS sequence"/>
</dbReference>
<accession>A0A420FKA3</accession>
<reference evidence="1 2" key="1">
    <citation type="submission" date="2016-07" db="EMBL/GenBank/DDBJ databases">
        <title>Genome analysis of Burkholderia fungorum ES3-20.</title>
        <authorList>
            <person name="Xu D."/>
            <person name="Yao R."/>
            <person name="Zheng S."/>
        </authorList>
    </citation>
    <scope>NUCLEOTIDE SEQUENCE [LARGE SCALE GENOMIC DNA]</scope>
    <source>
        <strain evidence="1 2">ES3-20</strain>
    </source>
</reference>
<evidence type="ECO:0000313" key="2">
    <source>
        <dbReference type="Proteomes" id="UP000283709"/>
    </source>
</evidence>
<comment type="caution">
    <text evidence="1">The sequence shown here is derived from an EMBL/GenBank/DDBJ whole genome shotgun (WGS) entry which is preliminary data.</text>
</comment>
<name>A0A420FKA3_9BURK</name>
<dbReference type="InterPro" id="IPR047111">
    <property type="entry name" value="YbaP-like"/>
</dbReference>
<dbReference type="InterPro" id="IPR002816">
    <property type="entry name" value="TraB/PrgY/GumN_fam"/>
</dbReference>
<dbReference type="Pfam" id="PF01963">
    <property type="entry name" value="TraB_PrgY_gumN"/>
    <property type="match status" value="1"/>
</dbReference>
<organism evidence="1 2">
    <name type="scientific">Paraburkholderia fungorum</name>
    <dbReference type="NCBI Taxonomy" id="134537"/>
    <lineage>
        <taxon>Bacteria</taxon>
        <taxon>Pseudomonadati</taxon>
        <taxon>Pseudomonadota</taxon>
        <taxon>Betaproteobacteria</taxon>
        <taxon>Burkholderiales</taxon>
        <taxon>Burkholderiaceae</taxon>
        <taxon>Paraburkholderia</taxon>
    </lineage>
</organism>
<dbReference type="AlphaFoldDB" id="A0A420FKA3"/>
<dbReference type="CDD" id="cd14789">
    <property type="entry name" value="Tiki"/>
    <property type="match status" value="1"/>
</dbReference>
<proteinExistence type="predicted"/>
<dbReference type="RefSeq" id="WP_120348498.1">
    <property type="nucleotide sequence ID" value="NZ_MCAS01000056.1"/>
</dbReference>
<evidence type="ECO:0008006" key="3">
    <source>
        <dbReference type="Google" id="ProtNLM"/>
    </source>
</evidence>
<evidence type="ECO:0000313" key="1">
    <source>
        <dbReference type="EMBL" id="RKF33379.1"/>
    </source>
</evidence>
<sequence>MLWQLQGSNTYVLGSIHATDMNPVQLLQEEEIAFSKATHVFFEIDYADSVDLAPTLLPPNAHLPEFITADTYTATRAHWTHLGLDEKSLLTIKPGWAALQLMGHAVQAAGYTPQLGVDAQLWNRAKCEAKRIGNLESRSEQIRILATAPIEEQVAFLAHVVALDAGLSEFREMLAAWKNRDAPFFERFLSARIALMPKTTSELIWRRNTNWIPTVLEKARQPEPTLFVVGALHLAGSIGLPNLLAQQGQKLLRQA</sequence>